<dbReference type="OrthoDB" id="9389948at2759"/>
<dbReference type="PROSITE" id="PS00028">
    <property type="entry name" value="ZINC_FINGER_C2H2_1"/>
    <property type="match status" value="1"/>
</dbReference>
<gene>
    <name evidence="4" type="ORF">JRQ81_012129</name>
</gene>
<dbReference type="FunFam" id="3.30.160.60:FF:000859">
    <property type="entry name" value="myc-associated zinc finger protein isoform X2"/>
    <property type="match status" value="1"/>
</dbReference>
<accession>A0A9Q0Y0Y7</accession>
<name>A0A9Q0Y0Y7_9SAUR</name>
<keyword evidence="1" id="KW-0479">Metal-binding</keyword>
<dbReference type="PROSITE" id="PS50157">
    <property type="entry name" value="ZINC_FINGER_C2H2_2"/>
    <property type="match status" value="1"/>
</dbReference>
<dbReference type="Gene3D" id="3.30.160.60">
    <property type="entry name" value="Classic Zinc Finger"/>
    <property type="match status" value="1"/>
</dbReference>
<dbReference type="SUPFAM" id="SSF57667">
    <property type="entry name" value="beta-beta-alpha zinc fingers"/>
    <property type="match status" value="1"/>
</dbReference>
<dbReference type="EMBL" id="JAPFRF010000003">
    <property type="protein sequence ID" value="KAJ7338440.1"/>
    <property type="molecule type" value="Genomic_DNA"/>
</dbReference>
<keyword evidence="1" id="KW-0862">Zinc</keyword>
<feature type="region of interest" description="Disordered" evidence="2">
    <location>
        <begin position="101"/>
        <end position="145"/>
    </location>
</feature>
<reference evidence="4" key="1">
    <citation type="journal article" date="2023" name="DNA Res.">
        <title>Chromosome-level genome assembly of Phrynocephalus forsythii using third-generation DNA sequencing and Hi-C analysis.</title>
        <authorList>
            <person name="Qi Y."/>
            <person name="Zhao W."/>
            <person name="Zhao Y."/>
            <person name="Niu C."/>
            <person name="Cao S."/>
            <person name="Zhang Y."/>
        </authorList>
    </citation>
    <scope>NUCLEOTIDE SEQUENCE</scope>
    <source>
        <tissue evidence="4">Muscle</tissue>
    </source>
</reference>
<evidence type="ECO:0000313" key="4">
    <source>
        <dbReference type="EMBL" id="KAJ7338440.1"/>
    </source>
</evidence>
<keyword evidence="1" id="KW-0863">Zinc-finger</keyword>
<dbReference type="SMART" id="SM00355">
    <property type="entry name" value="ZnF_C2H2"/>
    <property type="match status" value="1"/>
</dbReference>
<evidence type="ECO:0000313" key="5">
    <source>
        <dbReference type="Proteomes" id="UP001142489"/>
    </source>
</evidence>
<feature type="compositionally biased region" description="Polar residues" evidence="2">
    <location>
        <begin position="101"/>
        <end position="110"/>
    </location>
</feature>
<sequence length="220" mass="22453">MDPSNWSSFIFQQSHTQNPLQVGSEIQSSFFAAQGCSQSPFQTATTTAPPQQTATPAESLQVDLLPVLAAAQETAAATVVVAAATGSALAASTVDTAALKQQQPSASEASGGQGAPASQTTQAPTPQAASAAPQAGDAQKKPKSKGPYICSLCEKEFKNGYNLRRHEAIHTGAKASRAGPTTMKMPTMVPLSLFSVSAIGGTAPATPAPAEGMYPEESCM</sequence>
<evidence type="ECO:0000259" key="3">
    <source>
        <dbReference type="PROSITE" id="PS50157"/>
    </source>
</evidence>
<dbReference type="GO" id="GO:0008270">
    <property type="term" value="F:zinc ion binding"/>
    <property type="evidence" value="ECO:0007669"/>
    <property type="project" value="UniProtKB-KW"/>
</dbReference>
<comment type="caution">
    <text evidence="4">The sequence shown here is derived from an EMBL/GenBank/DDBJ whole genome shotgun (WGS) entry which is preliminary data.</text>
</comment>
<feature type="domain" description="C2H2-type" evidence="3">
    <location>
        <begin position="148"/>
        <end position="175"/>
    </location>
</feature>
<dbReference type="InterPro" id="IPR036236">
    <property type="entry name" value="Znf_C2H2_sf"/>
</dbReference>
<dbReference type="InterPro" id="IPR013087">
    <property type="entry name" value="Znf_C2H2_type"/>
</dbReference>
<organism evidence="4 5">
    <name type="scientific">Phrynocephalus forsythii</name>
    <dbReference type="NCBI Taxonomy" id="171643"/>
    <lineage>
        <taxon>Eukaryota</taxon>
        <taxon>Metazoa</taxon>
        <taxon>Chordata</taxon>
        <taxon>Craniata</taxon>
        <taxon>Vertebrata</taxon>
        <taxon>Euteleostomi</taxon>
        <taxon>Lepidosauria</taxon>
        <taxon>Squamata</taxon>
        <taxon>Bifurcata</taxon>
        <taxon>Unidentata</taxon>
        <taxon>Episquamata</taxon>
        <taxon>Toxicofera</taxon>
        <taxon>Iguania</taxon>
        <taxon>Acrodonta</taxon>
        <taxon>Agamidae</taxon>
        <taxon>Agaminae</taxon>
        <taxon>Phrynocephalus</taxon>
    </lineage>
</organism>
<evidence type="ECO:0000256" key="2">
    <source>
        <dbReference type="SAM" id="MobiDB-lite"/>
    </source>
</evidence>
<dbReference type="Proteomes" id="UP001142489">
    <property type="component" value="Unassembled WGS sequence"/>
</dbReference>
<dbReference type="AlphaFoldDB" id="A0A9Q0Y0Y7"/>
<protein>
    <recommendedName>
        <fullName evidence="3">C2H2-type domain-containing protein</fullName>
    </recommendedName>
</protein>
<evidence type="ECO:0000256" key="1">
    <source>
        <dbReference type="PROSITE-ProRule" id="PRU00042"/>
    </source>
</evidence>
<proteinExistence type="predicted"/>
<keyword evidence="5" id="KW-1185">Reference proteome</keyword>
<feature type="compositionally biased region" description="Low complexity" evidence="2">
    <location>
        <begin position="115"/>
        <end position="137"/>
    </location>
</feature>